<sequence>METTEDYTETAEDGYPRFLSDPQEMEVLMAEQLDGYSIHAKARRERVLAMLNDPKKMLYATLATGTSLETLRIKLMRLLDPARSDLPEDEARDFELLMACGMPPERIPAYLLD</sequence>
<reference evidence="1 2" key="1">
    <citation type="submission" date="2016-10" db="EMBL/GenBank/DDBJ databases">
        <title>The genome of Paramicrosporidium saccamoebae is the missing link in understanding Cryptomycota and Microsporidia evolution.</title>
        <authorList>
            <person name="Quandt C.A."/>
            <person name="Beaudet D."/>
            <person name="Corsaro D."/>
            <person name="Michel R."/>
            <person name="Corradi N."/>
            <person name="James T."/>
        </authorList>
    </citation>
    <scope>NUCLEOTIDE SEQUENCE [LARGE SCALE GENOMIC DNA]</scope>
    <source>
        <strain evidence="1 2">KSL3</strain>
    </source>
</reference>
<gene>
    <name evidence="1" type="ORF">PSACC_00371</name>
</gene>
<evidence type="ECO:0000313" key="1">
    <source>
        <dbReference type="EMBL" id="PJF19770.1"/>
    </source>
</evidence>
<name>A0A2H9TQ30_9FUNG</name>
<comment type="caution">
    <text evidence="1">The sequence shown here is derived from an EMBL/GenBank/DDBJ whole genome shotgun (WGS) entry which is preliminary data.</text>
</comment>
<dbReference type="AlphaFoldDB" id="A0A2H9TQ30"/>
<dbReference type="EMBL" id="MTSL01000041">
    <property type="protein sequence ID" value="PJF19770.1"/>
    <property type="molecule type" value="Genomic_DNA"/>
</dbReference>
<evidence type="ECO:0000313" key="2">
    <source>
        <dbReference type="Proteomes" id="UP000240830"/>
    </source>
</evidence>
<organism evidence="1 2">
    <name type="scientific">Paramicrosporidium saccamoebae</name>
    <dbReference type="NCBI Taxonomy" id="1246581"/>
    <lineage>
        <taxon>Eukaryota</taxon>
        <taxon>Fungi</taxon>
        <taxon>Fungi incertae sedis</taxon>
        <taxon>Cryptomycota</taxon>
        <taxon>Cryptomycota incertae sedis</taxon>
        <taxon>Paramicrosporidium</taxon>
    </lineage>
</organism>
<proteinExistence type="predicted"/>
<keyword evidence="2" id="KW-1185">Reference proteome</keyword>
<protein>
    <submittedName>
        <fullName evidence="1">Uncharacterized protein</fullName>
    </submittedName>
</protein>
<dbReference type="Proteomes" id="UP000240830">
    <property type="component" value="Unassembled WGS sequence"/>
</dbReference>
<accession>A0A2H9TQ30</accession>